<comment type="caution">
    <text evidence="3">The sequence shown here is derived from an EMBL/GenBank/DDBJ whole genome shotgun (WGS) entry which is preliminary data.</text>
</comment>
<dbReference type="EMBL" id="SUME01000014">
    <property type="protein sequence ID" value="TJZ50047.1"/>
    <property type="molecule type" value="Genomic_DNA"/>
</dbReference>
<dbReference type="Proteomes" id="UP000306808">
    <property type="component" value="Unassembled WGS sequence"/>
</dbReference>
<feature type="domain" description="Thioredoxin" evidence="2">
    <location>
        <begin position="269"/>
        <end position="413"/>
    </location>
</feature>
<dbReference type="InterPro" id="IPR036249">
    <property type="entry name" value="Thioredoxin-like_sf"/>
</dbReference>
<reference evidence="3 4" key="1">
    <citation type="submission" date="2019-04" db="EMBL/GenBank/DDBJ databases">
        <title>Sphingobacterium olei sp. nov., isolated from oil-contaminated soil.</title>
        <authorList>
            <person name="Liu B."/>
        </authorList>
    </citation>
    <scope>NUCLEOTIDE SEQUENCE [LARGE SCALE GENOMIC DNA]</scope>
    <source>
        <strain evidence="3 4">HAL-9</strain>
    </source>
</reference>
<feature type="transmembrane region" description="Helical" evidence="1">
    <location>
        <begin position="26"/>
        <end position="43"/>
    </location>
</feature>
<organism evidence="3 4">
    <name type="scientific">Sphingobacterium olei</name>
    <dbReference type="NCBI Taxonomy" id="2571155"/>
    <lineage>
        <taxon>Bacteria</taxon>
        <taxon>Pseudomonadati</taxon>
        <taxon>Bacteroidota</taxon>
        <taxon>Sphingobacteriia</taxon>
        <taxon>Sphingobacteriales</taxon>
        <taxon>Sphingobacteriaceae</taxon>
        <taxon>Sphingobacterium</taxon>
    </lineage>
</organism>
<dbReference type="AlphaFoldDB" id="A0A4U0N863"/>
<keyword evidence="1" id="KW-0472">Membrane</keyword>
<protein>
    <submittedName>
        <fullName evidence="3">Redoxin domain-containing protein</fullName>
    </submittedName>
</protein>
<dbReference type="RefSeq" id="WP_136903487.1">
    <property type="nucleotide sequence ID" value="NZ_SUME01000014.1"/>
</dbReference>
<evidence type="ECO:0000256" key="1">
    <source>
        <dbReference type="SAM" id="Phobius"/>
    </source>
</evidence>
<keyword evidence="1" id="KW-1133">Transmembrane helix</keyword>
<dbReference type="InterPro" id="IPR012336">
    <property type="entry name" value="Thioredoxin-like_fold"/>
</dbReference>
<keyword evidence="1" id="KW-0812">Transmembrane</keyword>
<keyword evidence="4" id="KW-1185">Reference proteome</keyword>
<dbReference type="InterPro" id="IPR013766">
    <property type="entry name" value="Thioredoxin_domain"/>
</dbReference>
<dbReference type="Gene3D" id="3.40.30.10">
    <property type="entry name" value="Glutaredoxin"/>
    <property type="match status" value="1"/>
</dbReference>
<name>A0A4U0N863_9SPHI</name>
<proteinExistence type="predicted"/>
<accession>A0A4U0N863</accession>
<dbReference type="PANTHER" id="PTHR42852:SF13">
    <property type="entry name" value="PROTEIN DIPZ"/>
    <property type="match status" value="1"/>
</dbReference>
<dbReference type="SUPFAM" id="SSF52833">
    <property type="entry name" value="Thioredoxin-like"/>
    <property type="match status" value="1"/>
</dbReference>
<dbReference type="PANTHER" id="PTHR42852">
    <property type="entry name" value="THIOL:DISULFIDE INTERCHANGE PROTEIN DSBE"/>
    <property type="match status" value="1"/>
</dbReference>
<sequence>MYRLKPKRQSDGLLVCARGSIQNKRITIIFIVIAFFRFGYSQVTSPEPYKLFVTLEDAPFEDLYLFEYTEDRRITLEGKQIKKDTWEFTVPDSIIRNSENMNLKVSNYGSISNSITSVSFISEKVGKKTRIGNLGVEGKNNYIFAKYKEKTITPDQYIILRTQDSRDSLITADLINFSFSLLPQNNANSDIMIRAEASSFSKFDDKKRSYEDYLESYSAIAKQYPDSRYLMTSLATMLTKYKTKDDIKIIYDNLSDKHKDGYFGKRIERFLGGKFENQQLPSLHTDTYENIVQDSSKFNLIVFTASWCVPCIKEIPLLKEVYKDLGEKLELTYISIDKQEDVPDFLRLMREHEVPWRTLLSYENTVKIEEKYFVESIPHGILVSPNLDMEVIDVRDIHQRENLYNRLIKNDNVYLNKFTDGYEE</sequence>
<dbReference type="InterPro" id="IPR050553">
    <property type="entry name" value="Thioredoxin_ResA/DsbE_sf"/>
</dbReference>
<evidence type="ECO:0000259" key="2">
    <source>
        <dbReference type="PROSITE" id="PS51352"/>
    </source>
</evidence>
<evidence type="ECO:0000313" key="4">
    <source>
        <dbReference type="Proteomes" id="UP000306808"/>
    </source>
</evidence>
<dbReference type="OrthoDB" id="6399635at2"/>
<gene>
    <name evidence="3" type="ORF">FAZ15_21750</name>
</gene>
<dbReference type="PROSITE" id="PS51352">
    <property type="entry name" value="THIOREDOXIN_2"/>
    <property type="match status" value="1"/>
</dbReference>
<evidence type="ECO:0000313" key="3">
    <source>
        <dbReference type="EMBL" id="TJZ50047.1"/>
    </source>
</evidence>
<dbReference type="Pfam" id="PF13905">
    <property type="entry name" value="Thioredoxin_8"/>
    <property type="match status" value="1"/>
</dbReference>